<keyword evidence="2" id="KW-1133">Transmembrane helix</keyword>
<evidence type="ECO:0000256" key="1">
    <source>
        <dbReference type="SAM" id="MobiDB-lite"/>
    </source>
</evidence>
<feature type="transmembrane region" description="Helical" evidence="2">
    <location>
        <begin position="222"/>
        <end position="243"/>
    </location>
</feature>
<name>B9M7Y9_GEODF</name>
<feature type="transmembrane region" description="Helical" evidence="2">
    <location>
        <begin position="728"/>
        <end position="751"/>
    </location>
</feature>
<feature type="transmembrane region" description="Helical" evidence="2">
    <location>
        <begin position="433"/>
        <end position="450"/>
    </location>
</feature>
<organism evidence="3 4">
    <name type="scientific">Geotalea daltonii (strain DSM 22248 / JCM 15807 / FRC-32)</name>
    <name type="common">Geobacter daltonii</name>
    <dbReference type="NCBI Taxonomy" id="316067"/>
    <lineage>
        <taxon>Bacteria</taxon>
        <taxon>Pseudomonadati</taxon>
        <taxon>Thermodesulfobacteriota</taxon>
        <taxon>Desulfuromonadia</taxon>
        <taxon>Geobacterales</taxon>
        <taxon>Geobacteraceae</taxon>
        <taxon>Geotalea</taxon>
    </lineage>
</organism>
<dbReference type="KEGG" id="geo:Geob_0070"/>
<feature type="transmembrane region" description="Helical" evidence="2">
    <location>
        <begin position="408"/>
        <end position="427"/>
    </location>
</feature>
<keyword evidence="2" id="KW-0812">Transmembrane</keyword>
<evidence type="ECO:0008006" key="5">
    <source>
        <dbReference type="Google" id="ProtNLM"/>
    </source>
</evidence>
<reference evidence="3 4" key="1">
    <citation type="submission" date="2009-01" db="EMBL/GenBank/DDBJ databases">
        <title>Complete sequence of Geobacter sp. FRC-32.</title>
        <authorList>
            <consortium name="US DOE Joint Genome Institute"/>
            <person name="Lucas S."/>
            <person name="Copeland A."/>
            <person name="Lapidus A."/>
            <person name="Glavina del Rio T."/>
            <person name="Dalin E."/>
            <person name="Tice H."/>
            <person name="Bruce D."/>
            <person name="Goodwin L."/>
            <person name="Pitluck S."/>
            <person name="Saunders E."/>
            <person name="Brettin T."/>
            <person name="Detter J.C."/>
            <person name="Han C."/>
            <person name="Larimer F."/>
            <person name="Land M."/>
            <person name="Hauser L."/>
            <person name="Kyrpides N."/>
            <person name="Ovchinnikova G."/>
            <person name="Kostka J."/>
            <person name="Richardson P."/>
        </authorList>
    </citation>
    <scope>NUCLEOTIDE SEQUENCE [LARGE SCALE GENOMIC DNA]</scope>
    <source>
        <strain evidence="4">DSM 22248 / JCM 15807 / FRC-32</strain>
    </source>
</reference>
<feature type="transmembrane region" description="Helical" evidence="2">
    <location>
        <begin position="696"/>
        <end position="716"/>
    </location>
</feature>
<dbReference type="eggNOG" id="COG5373">
    <property type="taxonomic scope" value="Bacteria"/>
</dbReference>
<proteinExistence type="predicted"/>
<feature type="region of interest" description="Disordered" evidence="1">
    <location>
        <begin position="84"/>
        <end position="113"/>
    </location>
</feature>
<feature type="transmembrane region" description="Helical" evidence="2">
    <location>
        <begin position="168"/>
        <end position="189"/>
    </location>
</feature>
<evidence type="ECO:0000313" key="3">
    <source>
        <dbReference type="EMBL" id="ACM18447.1"/>
    </source>
</evidence>
<feature type="transmembrane region" description="Helical" evidence="2">
    <location>
        <begin position="329"/>
        <end position="346"/>
    </location>
</feature>
<evidence type="ECO:0000256" key="2">
    <source>
        <dbReference type="SAM" id="Phobius"/>
    </source>
</evidence>
<dbReference type="PANTHER" id="PTHR38434:SF1">
    <property type="entry name" value="BLL2549 PROTEIN"/>
    <property type="match status" value="1"/>
</dbReference>
<dbReference type="EMBL" id="CP001390">
    <property type="protein sequence ID" value="ACM18447.1"/>
    <property type="molecule type" value="Genomic_DNA"/>
</dbReference>
<feature type="transmembrane region" description="Helical" evidence="2">
    <location>
        <begin position="867"/>
        <end position="886"/>
    </location>
</feature>
<feature type="transmembrane region" description="Helical" evidence="2">
    <location>
        <begin position="250"/>
        <end position="267"/>
    </location>
</feature>
<dbReference type="RefSeq" id="WP_012645176.1">
    <property type="nucleotide sequence ID" value="NC_011979.1"/>
</dbReference>
<feature type="transmembrane region" description="Helical" evidence="2">
    <location>
        <begin position="358"/>
        <end position="376"/>
    </location>
</feature>
<gene>
    <name evidence="3" type="ordered locus">Geob_0070</name>
</gene>
<feature type="transmembrane region" description="Helical" evidence="2">
    <location>
        <begin position="541"/>
        <end position="565"/>
    </location>
</feature>
<feature type="transmembrane region" description="Helical" evidence="2">
    <location>
        <begin position="600"/>
        <end position="621"/>
    </location>
</feature>
<feature type="transmembrane region" description="Helical" evidence="2">
    <location>
        <begin position="298"/>
        <end position="317"/>
    </location>
</feature>
<dbReference type="InterPro" id="IPR019286">
    <property type="entry name" value="DUF2339_TM"/>
</dbReference>
<feature type="transmembrane region" description="Helical" evidence="2">
    <location>
        <begin position="837"/>
        <end position="855"/>
    </location>
</feature>
<feature type="transmembrane region" description="Helical" evidence="2">
    <location>
        <begin position="140"/>
        <end position="162"/>
    </location>
</feature>
<feature type="transmembrane region" description="Helical" evidence="2">
    <location>
        <begin position="771"/>
        <end position="792"/>
    </location>
</feature>
<dbReference type="PIRSF" id="PIRSF035905">
    <property type="entry name" value="UCP035905_mp"/>
    <property type="match status" value="1"/>
</dbReference>
<feature type="transmembrane region" description="Helical" evidence="2">
    <location>
        <begin position="382"/>
        <end position="401"/>
    </location>
</feature>
<sequence>MPTLFYVLIGAVIGGATDRFPGAIFGACVGWLMGSLTELREKFAALEKEVGWLRRKLAEHTQRQEKVTAEATMPMAAAPGFEPAQAKASPPVKGPVPAAQTVQKPAPAVHPPRPVYVAETPPEPSPIMDAITNFFTGGNLLVKLGIVILFFGVSFLVKYAAAHGHFPIELRLVLTAMGGLALLGTGWRLRDRRAEYALALQGGGIGILFLTTYAAFRLFALLSPTASFILLVAISGLCGTLAVVQSSRTLALFGISGGFIAPLLASIGTGSPAFLFGYYAVLNAIIVGIAWYRSWRPLNLAGFAYTFVLGTIWGVQFYHPAHFTTVEPFLILFFLIYVGIAVLFAFRQPPELKGIVDGTLVFGTPIAAFALQAGLVENFRYGLAWSALAAGMLYLVLYLFLSDDRLRTLADAFLTFGAVFLTLAVPLAFDGRWTSAAWAVEGAALIWVGFRQKRQLARALGIILQFAGGIAFIADLPSSTGYLPILNGLYLGGILISMAGLLSSWTIRQHQRQAAAWEQPLGHLLTAWGLIWWFAGGLHEIHLHTAADLAYGFSLVFVTASCLACHLLQRRLSWQDLSYPPLLLLPAMVCFLLPDLPRHPLAHGGWFAWPAAFAAHWWLLYQQEDELQPINRTLLHGGAVWLAAYLATWELGWQVHFFFGKTGSWLTISRGIVVIIMLAGITSGKRSVWPLRKHEELYLGIVALPLAVVSLCWAVIVSLGCSGDPWPFPWLPILNPLDLAIVTTFTTLLLWIKRLLQLPHLAELVDGNRTVLTAAGSLTIFIWLNSILARALHHWRGIPFTPEALLHSGLAQTAFAIFWSLLALCTMVTATRRGLRAAWLAGAALLGMAVLKLFLVDLAGHGTVERIVSFVAVGLLLLVIGWFSPVPPHREEH</sequence>
<dbReference type="AlphaFoldDB" id="B9M7Y9"/>
<feature type="transmembrane region" description="Helical" evidence="2">
    <location>
        <begin position="196"/>
        <end position="216"/>
    </location>
</feature>
<feature type="transmembrane region" description="Helical" evidence="2">
    <location>
        <begin position="482"/>
        <end position="502"/>
    </location>
</feature>
<feature type="transmembrane region" description="Helical" evidence="2">
    <location>
        <begin position="665"/>
        <end position="684"/>
    </location>
</feature>
<feature type="transmembrane region" description="Helical" evidence="2">
    <location>
        <begin position="577"/>
        <end position="594"/>
    </location>
</feature>
<feature type="transmembrane region" description="Helical" evidence="2">
    <location>
        <begin position="457"/>
        <end position="476"/>
    </location>
</feature>
<keyword evidence="4" id="KW-1185">Reference proteome</keyword>
<dbReference type="HOGENOM" id="CLU_006561_0_0_7"/>
<protein>
    <recommendedName>
        <fullName evidence="5">DUF2339 domain-containing protein</fullName>
    </recommendedName>
</protein>
<feature type="transmembrane region" description="Helical" evidence="2">
    <location>
        <begin position="633"/>
        <end position="653"/>
    </location>
</feature>
<dbReference type="Proteomes" id="UP000007721">
    <property type="component" value="Chromosome"/>
</dbReference>
<feature type="transmembrane region" description="Helical" evidence="2">
    <location>
        <begin position="804"/>
        <end position="825"/>
    </location>
</feature>
<accession>B9M7Y9</accession>
<evidence type="ECO:0000313" key="4">
    <source>
        <dbReference type="Proteomes" id="UP000007721"/>
    </source>
</evidence>
<dbReference type="InterPro" id="IPR014600">
    <property type="entry name" value="UCP035905_mem"/>
</dbReference>
<dbReference type="OrthoDB" id="207428at2"/>
<feature type="transmembrane region" description="Helical" evidence="2">
    <location>
        <begin position="514"/>
        <end position="535"/>
    </location>
</feature>
<dbReference type="PANTHER" id="PTHR38434">
    <property type="entry name" value="BLL2549 PROTEIN"/>
    <property type="match status" value="1"/>
</dbReference>
<dbReference type="Pfam" id="PF10101">
    <property type="entry name" value="DUF2339"/>
    <property type="match status" value="1"/>
</dbReference>
<dbReference type="STRING" id="316067.Geob_0070"/>
<feature type="transmembrane region" description="Helical" evidence="2">
    <location>
        <begin position="6"/>
        <end position="32"/>
    </location>
</feature>
<keyword evidence="2" id="KW-0472">Membrane</keyword>
<feature type="transmembrane region" description="Helical" evidence="2">
    <location>
        <begin position="273"/>
        <end position="291"/>
    </location>
</feature>